<evidence type="ECO:0000313" key="2">
    <source>
        <dbReference type="EMBL" id="CEM24667.1"/>
    </source>
</evidence>
<gene>
    <name evidence="2" type="ORF">Cvel_20632</name>
</gene>
<evidence type="ECO:0000256" key="1">
    <source>
        <dbReference type="SAM" id="MobiDB-lite"/>
    </source>
</evidence>
<feature type="compositionally biased region" description="Low complexity" evidence="1">
    <location>
        <begin position="149"/>
        <end position="173"/>
    </location>
</feature>
<sequence length="269" mass="29514">MQYPWQTNKASPEERTEMMSKLGKATQHLPFMRKAEQEAGRRQMEQRQQAYRSQVQWTAEGAVPREQLPETLRPKPSEVGEELPPAPFVHGRRSFGKAAPHIEKFMGEISRRNAKARKALVEDIELSVFQKNARSREALQFTLDTDPLPSHSASSASSAAGGSTSSGRPGTARVLKDESKQKNRKKEKGQTKKNSQIPEGNRGTVDEVPAAAAAVAAAHAQPQMRMPRVRSDQQAPPASDSMEMEGGHSASGSSKKPAGGWRDKKGKPK</sequence>
<feature type="region of interest" description="Disordered" evidence="1">
    <location>
        <begin position="140"/>
        <end position="269"/>
    </location>
</feature>
<feature type="compositionally biased region" description="Low complexity" evidence="1">
    <location>
        <begin position="247"/>
        <end position="260"/>
    </location>
</feature>
<name>A0A0G4G7K1_9ALVE</name>
<dbReference type="AlphaFoldDB" id="A0A0G4G7K1"/>
<feature type="region of interest" description="Disordered" evidence="1">
    <location>
        <begin position="36"/>
        <end position="93"/>
    </location>
</feature>
<dbReference type="VEuPathDB" id="CryptoDB:Cvel_20632"/>
<dbReference type="Pfam" id="PF10175">
    <property type="entry name" value="MPP6"/>
    <property type="match status" value="1"/>
</dbReference>
<feature type="compositionally biased region" description="Basic and acidic residues" evidence="1">
    <location>
        <begin position="36"/>
        <end position="45"/>
    </location>
</feature>
<reference evidence="2" key="1">
    <citation type="submission" date="2014-11" db="EMBL/GenBank/DDBJ databases">
        <authorList>
            <person name="Otto D Thomas"/>
            <person name="Naeem Raeece"/>
        </authorList>
    </citation>
    <scope>NUCLEOTIDE SEQUENCE</scope>
</reference>
<proteinExistence type="predicted"/>
<organism evidence="2">
    <name type="scientific">Chromera velia CCMP2878</name>
    <dbReference type="NCBI Taxonomy" id="1169474"/>
    <lineage>
        <taxon>Eukaryota</taxon>
        <taxon>Sar</taxon>
        <taxon>Alveolata</taxon>
        <taxon>Colpodellida</taxon>
        <taxon>Chromeraceae</taxon>
        <taxon>Chromera</taxon>
    </lineage>
</organism>
<dbReference type="EMBL" id="CDMZ01000960">
    <property type="protein sequence ID" value="CEM24667.1"/>
    <property type="molecule type" value="Genomic_DNA"/>
</dbReference>
<accession>A0A0G4G7K1</accession>
<protein>
    <submittedName>
        <fullName evidence="2">Uncharacterized protein</fullName>
    </submittedName>
</protein>
<feature type="compositionally biased region" description="Polar residues" evidence="1">
    <location>
        <begin position="46"/>
        <end position="57"/>
    </location>
</feature>
<feature type="compositionally biased region" description="Low complexity" evidence="1">
    <location>
        <begin position="210"/>
        <end position="220"/>
    </location>
</feature>